<proteinExistence type="predicted"/>
<name>A0A381UUY4_9ZZZZ</name>
<dbReference type="AlphaFoldDB" id="A0A381UUY4"/>
<comment type="cofactor">
    <cofactor evidence="1">
        <name>NAD(+)</name>
        <dbReference type="ChEBI" id="CHEBI:57540"/>
    </cofactor>
</comment>
<reference evidence="5" key="1">
    <citation type="submission" date="2018-05" db="EMBL/GenBank/DDBJ databases">
        <authorList>
            <person name="Lanie J.A."/>
            <person name="Ng W.-L."/>
            <person name="Kazmierczak K.M."/>
            <person name="Andrzejewski T.M."/>
            <person name="Davidsen T.M."/>
            <person name="Wayne K.J."/>
            <person name="Tettelin H."/>
            <person name="Glass J.I."/>
            <person name="Rusch D."/>
            <person name="Podicherti R."/>
            <person name="Tsui H.-C.T."/>
            <person name="Winkler M.E."/>
        </authorList>
    </citation>
    <scope>NUCLEOTIDE SEQUENCE</scope>
</reference>
<dbReference type="Gene3D" id="3.90.25.10">
    <property type="entry name" value="UDP-galactose 4-epimerase, domain 1"/>
    <property type="match status" value="1"/>
</dbReference>
<evidence type="ECO:0000313" key="5">
    <source>
        <dbReference type="EMBL" id="SVA31939.1"/>
    </source>
</evidence>
<keyword evidence="3" id="KW-0456">Lyase</keyword>
<evidence type="ECO:0000259" key="4">
    <source>
        <dbReference type="Pfam" id="PF16363"/>
    </source>
</evidence>
<evidence type="ECO:0000256" key="3">
    <source>
        <dbReference type="ARBA" id="ARBA00023239"/>
    </source>
</evidence>
<gene>
    <name evidence="5" type="ORF">METZ01_LOCUS84793</name>
</gene>
<feature type="domain" description="NAD(P)-binding" evidence="4">
    <location>
        <begin position="4"/>
        <end position="323"/>
    </location>
</feature>
<dbReference type="CDD" id="cd05246">
    <property type="entry name" value="dTDP_GD_SDR_e"/>
    <property type="match status" value="1"/>
</dbReference>
<dbReference type="InterPro" id="IPR016040">
    <property type="entry name" value="NAD(P)-bd_dom"/>
</dbReference>
<dbReference type="GO" id="GO:0008460">
    <property type="term" value="F:dTDP-glucose 4,6-dehydratase activity"/>
    <property type="evidence" value="ECO:0007669"/>
    <property type="project" value="InterPro"/>
</dbReference>
<dbReference type="PANTHER" id="PTHR43000">
    <property type="entry name" value="DTDP-D-GLUCOSE 4,6-DEHYDRATASE-RELATED"/>
    <property type="match status" value="1"/>
</dbReference>
<dbReference type="Pfam" id="PF16363">
    <property type="entry name" value="GDP_Man_Dehyd"/>
    <property type="match status" value="1"/>
</dbReference>
<accession>A0A381UUY4</accession>
<evidence type="ECO:0000256" key="1">
    <source>
        <dbReference type="ARBA" id="ARBA00001911"/>
    </source>
</evidence>
<dbReference type="InterPro" id="IPR036291">
    <property type="entry name" value="NAD(P)-bd_dom_sf"/>
</dbReference>
<dbReference type="NCBIfam" id="TIGR01181">
    <property type="entry name" value="dTDP_gluc_dehyt"/>
    <property type="match status" value="1"/>
</dbReference>
<protein>
    <recommendedName>
        <fullName evidence="4">NAD(P)-binding domain-containing protein</fullName>
    </recommendedName>
</protein>
<dbReference type="GO" id="GO:0009225">
    <property type="term" value="P:nucleotide-sugar metabolic process"/>
    <property type="evidence" value="ECO:0007669"/>
    <property type="project" value="InterPro"/>
</dbReference>
<evidence type="ECO:0000256" key="2">
    <source>
        <dbReference type="ARBA" id="ARBA00023027"/>
    </source>
</evidence>
<dbReference type="InterPro" id="IPR005888">
    <property type="entry name" value="dTDP_Gluc_deHydtase"/>
</dbReference>
<dbReference type="EMBL" id="UINC01007193">
    <property type="protein sequence ID" value="SVA31939.1"/>
    <property type="molecule type" value="Genomic_DNA"/>
</dbReference>
<dbReference type="Gene3D" id="3.40.50.720">
    <property type="entry name" value="NAD(P)-binding Rossmann-like Domain"/>
    <property type="match status" value="1"/>
</dbReference>
<organism evidence="5">
    <name type="scientific">marine metagenome</name>
    <dbReference type="NCBI Taxonomy" id="408172"/>
    <lineage>
        <taxon>unclassified sequences</taxon>
        <taxon>metagenomes</taxon>
        <taxon>ecological metagenomes</taxon>
    </lineage>
</organism>
<sequence>MKILVTGGAGFIGGNFVLKQVLQEGNEILNFDKLTYAGNLDTLKDVENHPKYQFIKGDICQRSDIEKALSQFHPDVIVNFAAESHVDRSIDGPFEFIQTNIVGTAVLLDEANNYYKTIPAENKEKFCFLHVSTDEVYGSLGNNDYFTEETAYDPSSPYSASKASSDHLVRAWNRTFGLPVLITNCSNNYGSYQFPEKLIPLMILNCMSEKPLPVYGKGDNVRDWLYVEDHCDAIYSVLTNGGIGSTYNIGGNNEIQNIDIVKIICRKMDELSPRINGTKYEELITYVADRPGHDFRYAIDASKIENELGWLPKESFETGIEKTILWYLDNKEWWESIQNNTYQQERLGVVN</sequence>
<dbReference type="SUPFAM" id="SSF51735">
    <property type="entry name" value="NAD(P)-binding Rossmann-fold domains"/>
    <property type="match status" value="1"/>
</dbReference>
<keyword evidence="2" id="KW-0520">NAD</keyword>